<name>A0ABN2P2I7_9MICC</name>
<dbReference type="InterPro" id="IPR041581">
    <property type="entry name" value="Glyoxalase_6"/>
</dbReference>
<reference evidence="2 3" key="1">
    <citation type="journal article" date="2019" name="Int. J. Syst. Evol. Microbiol.">
        <title>The Global Catalogue of Microorganisms (GCM) 10K type strain sequencing project: providing services to taxonomists for standard genome sequencing and annotation.</title>
        <authorList>
            <consortium name="The Broad Institute Genomics Platform"/>
            <consortium name="The Broad Institute Genome Sequencing Center for Infectious Disease"/>
            <person name="Wu L."/>
            <person name="Ma J."/>
        </authorList>
    </citation>
    <scope>NUCLEOTIDE SEQUENCE [LARGE SCALE GENOMIC DNA]</scope>
    <source>
        <strain evidence="2 3">JCM 13316</strain>
    </source>
</reference>
<dbReference type="EMBL" id="BAAALV010000002">
    <property type="protein sequence ID" value="GAA1910606.1"/>
    <property type="molecule type" value="Genomic_DNA"/>
</dbReference>
<dbReference type="RefSeq" id="WP_152226179.1">
    <property type="nucleotide sequence ID" value="NZ_BAAALV010000002.1"/>
</dbReference>
<evidence type="ECO:0000259" key="1">
    <source>
        <dbReference type="Pfam" id="PF18029"/>
    </source>
</evidence>
<sequence>MAYDIQICIDCKNAHDQADWWAETLGWPVEETNQDFIDEMLAKGFASPDDVIDHNGTRMWAAGSAVLQPVPPGSPVTPMRILFQPVPEPKTVKDRIHLDIRLSGEDINATRAALEARGATFLWEASQGPHLWYTMADPEGNEFCIS</sequence>
<dbReference type="Gene3D" id="3.10.180.10">
    <property type="entry name" value="2,3-Dihydroxybiphenyl 1,2-Dioxygenase, domain 1"/>
    <property type="match status" value="1"/>
</dbReference>
<accession>A0ABN2P2I7</accession>
<gene>
    <name evidence="2" type="ORF">GCM10009688_14470</name>
</gene>
<dbReference type="Pfam" id="PF18029">
    <property type="entry name" value="Glyoxalase_6"/>
    <property type="match status" value="1"/>
</dbReference>
<dbReference type="SUPFAM" id="SSF54593">
    <property type="entry name" value="Glyoxalase/Bleomycin resistance protein/Dihydroxybiphenyl dioxygenase"/>
    <property type="match status" value="1"/>
</dbReference>
<evidence type="ECO:0000313" key="3">
    <source>
        <dbReference type="Proteomes" id="UP001500784"/>
    </source>
</evidence>
<protein>
    <submittedName>
        <fullName evidence="2">VOC family protein</fullName>
    </submittedName>
</protein>
<dbReference type="Proteomes" id="UP001500784">
    <property type="component" value="Unassembled WGS sequence"/>
</dbReference>
<feature type="domain" description="Glyoxalase-like" evidence="1">
    <location>
        <begin position="6"/>
        <end position="145"/>
    </location>
</feature>
<dbReference type="PANTHER" id="PTHR35908:SF1">
    <property type="entry name" value="CONSERVED PROTEIN"/>
    <property type="match status" value="1"/>
</dbReference>
<evidence type="ECO:0000313" key="2">
    <source>
        <dbReference type="EMBL" id="GAA1910606.1"/>
    </source>
</evidence>
<proteinExistence type="predicted"/>
<dbReference type="InterPro" id="IPR029068">
    <property type="entry name" value="Glyas_Bleomycin-R_OHBP_Dase"/>
</dbReference>
<comment type="caution">
    <text evidence="2">The sequence shown here is derived from an EMBL/GenBank/DDBJ whole genome shotgun (WGS) entry which is preliminary data.</text>
</comment>
<organism evidence="2 3">
    <name type="scientific">Arthrobacter gandavensis</name>
    <dbReference type="NCBI Taxonomy" id="169960"/>
    <lineage>
        <taxon>Bacteria</taxon>
        <taxon>Bacillati</taxon>
        <taxon>Actinomycetota</taxon>
        <taxon>Actinomycetes</taxon>
        <taxon>Micrococcales</taxon>
        <taxon>Micrococcaceae</taxon>
        <taxon>Arthrobacter</taxon>
    </lineage>
</organism>
<dbReference type="PANTHER" id="PTHR35908">
    <property type="entry name" value="HYPOTHETICAL FUSION PROTEIN"/>
    <property type="match status" value="1"/>
</dbReference>
<keyword evidence="3" id="KW-1185">Reference proteome</keyword>